<reference evidence="9 10" key="1">
    <citation type="submission" date="2020-12" db="EMBL/GenBank/DDBJ databases">
        <title>Whole genome sequences of gut porcine anaerobes.</title>
        <authorList>
            <person name="Kubasova T."/>
            <person name="Jahodarova E."/>
            <person name="Rychlik I."/>
        </authorList>
    </citation>
    <scope>NUCLEOTIDE SEQUENCE [LARGE SCALE GENOMIC DNA]</scope>
    <source>
        <strain evidence="9 10">An925</strain>
    </source>
</reference>
<evidence type="ECO:0000256" key="6">
    <source>
        <dbReference type="ARBA" id="ARBA00033409"/>
    </source>
</evidence>
<dbReference type="InterPro" id="IPR012340">
    <property type="entry name" value="NA-bd_OB-fold"/>
</dbReference>
<evidence type="ECO:0000256" key="3">
    <source>
        <dbReference type="ARBA" id="ARBA00022763"/>
    </source>
</evidence>
<dbReference type="EMBL" id="JADYTN010000012">
    <property type="protein sequence ID" value="MCF2563776.1"/>
    <property type="molecule type" value="Genomic_DNA"/>
</dbReference>
<proteinExistence type="inferred from homology"/>
<sequence>MIAKTDAIVLHTIKYGDKKIIVDMFTKEMGRMAFAVTVSSKNTGKMKKQYFQPMTMLELTYDLRPGQQLQRLKDVRLTAPASSICLCADKLAIALFVAEFLYYSLRSEQRNVTLYDYICDSLQWLDAANDGYANFHLTFLMRISRFLGFFPNLEDYNEGCVFDMRNSCFSMTVPMHHDFIAADDAALLQQLMRMNFATMRLFRMSRHERNRIAEVLVEYYRIHIPGFPMLKSLEVLQQLFD</sequence>
<evidence type="ECO:0000256" key="4">
    <source>
        <dbReference type="ARBA" id="ARBA00023172"/>
    </source>
</evidence>
<dbReference type="Gene3D" id="2.40.50.140">
    <property type="entry name" value="Nucleic acid-binding proteins"/>
    <property type="match status" value="1"/>
</dbReference>
<dbReference type="NCBIfam" id="TIGR00613">
    <property type="entry name" value="reco"/>
    <property type="match status" value="1"/>
</dbReference>
<name>A0ABS9CFJ9_9BACT</name>
<evidence type="ECO:0000256" key="7">
    <source>
        <dbReference type="HAMAP-Rule" id="MF_00201"/>
    </source>
</evidence>
<dbReference type="HAMAP" id="MF_00201">
    <property type="entry name" value="RecO"/>
    <property type="match status" value="1"/>
</dbReference>
<comment type="similarity">
    <text evidence="1 7">Belongs to the RecO family.</text>
</comment>
<dbReference type="Pfam" id="PF11967">
    <property type="entry name" value="RecO_N"/>
    <property type="match status" value="1"/>
</dbReference>
<evidence type="ECO:0000259" key="8">
    <source>
        <dbReference type="Pfam" id="PF11967"/>
    </source>
</evidence>
<accession>A0ABS9CFJ9</accession>
<feature type="domain" description="DNA replication/recombination mediator RecO N-terminal" evidence="8">
    <location>
        <begin position="1"/>
        <end position="79"/>
    </location>
</feature>
<evidence type="ECO:0000256" key="1">
    <source>
        <dbReference type="ARBA" id="ARBA00007452"/>
    </source>
</evidence>
<dbReference type="InterPro" id="IPR003717">
    <property type="entry name" value="RecO"/>
</dbReference>
<keyword evidence="4 7" id="KW-0233">DNA recombination</keyword>
<dbReference type="Proteomes" id="UP001200470">
    <property type="component" value="Unassembled WGS sequence"/>
</dbReference>
<dbReference type="Pfam" id="PF02565">
    <property type="entry name" value="RecO_C"/>
    <property type="match status" value="1"/>
</dbReference>
<keyword evidence="3 7" id="KW-0227">DNA damage</keyword>
<comment type="caution">
    <text evidence="9">The sequence shown here is derived from an EMBL/GenBank/DDBJ whole genome shotgun (WGS) entry which is preliminary data.</text>
</comment>
<gene>
    <name evidence="7 9" type="primary">recO</name>
    <name evidence="9" type="ORF">I6E12_06590</name>
</gene>
<dbReference type="SUPFAM" id="SSF50249">
    <property type="entry name" value="Nucleic acid-binding proteins"/>
    <property type="match status" value="1"/>
</dbReference>
<evidence type="ECO:0000256" key="2">
    <source>
        <dbReference type="ARBA" id="ARBA00021310"/>
    </source>
</evidence>
<dbReference type="Gene3D" id="1.20.1440.120">
    <property type="entry name" value="Recombination protein O, C-terminal domain"/>
    <property type="match status" value="1"/>
</dbReference>
<dbReference type="InterPro" id="IPR042242">
    <property type="entry name" value="RecO_C"/>
</dbReference>
<protein>
    <recommendedName>
        <fullName evidence="2 7">DNA repair protein RecO</fullName>
    </recommendedName>
    <alternativeName>
        <fullName evidence="6 7">Recombination protein O</fullName>
    </alternativeName>
</protein>
<dbReference type="SUPFAM" id="SSF57863">
    <property type="entry name" value="ArfGap/RecO-like zinc finger"/>
    <property type="match status" value="1"/>
</dbReference>
<dbReference type="InterPro" id="IPR022572">
    <property type="entry name" value="DNA_rep/recomb_RecO_N"/>
</dbReference>
<evidence type="ECO:0000313" key="9">
    <source>
        <dbReference type="EMBL" id="MCF2563776.1"/>
    </source>
</evidence>
<evidence type="ECO:0000313" key="10">
    <source>
        <dbReference type="Proteomes" id="UP001200470"/>
    </source>
</evidence>
<keyword evidence="10" id="KW-1185">Reference proteome</keyword>
<dbReference type="RefSeq" id="WP_301638043.1">
    <property type="nucleotide sequence ID" value="NZ_JADYTN010000012.1"/>
</dbReference>
<organism evidence="9 10">
    <name type="scientific">Xylanibacter brevis</name>
    <dbReference type="NCBI Taxonomy" id="83231"/>
    <lineage>
        <taxon>Bacteria</taxon>
        <taxon>Pseudomonadati</taxon>
        <taxon>Bacteroidota</taxon>
        <taxon>Bacteroidia</taxon>
        <taxon>Bacteroidales</taxon>
        <taxon>Prevotellaceae</taxon>
        <taxon>Xylanibacter</taxon>
    </lineage>
</organism>
<comment type="function">
    <text evidence="7">Involved in DNA repair and RecF pathway recombination.</text>
</comment>
<evidence type="ECO:0000256" key="5">
    <source>
        <dbReference type="ARBA" id="ARBA00023204"/>
    </source>
</evidence>
<dbReference type="InterPro" id="IPR037278">
    <property type="entry name" value="ARFGAP/RecO"/>
</dbReference>
<keyword evidence="5 7" id="KW-0234">DNA repair</keyword>
<dbReference type="PANTHER" id="PTHR33991">
    <property type="entry name" value="DNA REPAIR PROTEIN RECO"/>
    <property type="match status" value="1"/>
</dbReference>
<dbReference type="PANTHER" id="PTHR33991:SF1">
    <property type="entry name" value="DNA REPAIR PROTEIN RECO"/>
    <property type="match status" value="1"/>
</dbReference>